<feature type="repeat" description="PPR" evidence="3">
    <location>
        <begin position="9"/>
        <end position="39"/>
    </location>
</feature>
<dbReference type="AlphaFoldDB" id="A0A2G2Z7J2"/>
<dbReference type="NCBIfam" id="TIGR00756">
    <property type="entry name" value="PPR"/>
    <property type="match status" value="3"/>
</dbReference>
<dbReference type="InterPro" id="IPR002885">
    <property type="entry name" value="PPR_rpt"/>
</dbReference>
<dbReference type="STRING" id="4072.A0A2G2Z7J2"/>
<dbReference type="Gramene" id="PHT77978">
    <property type="protein sequence ID" value="PHT77978"/>
    <property type="gene ID" value="T459_16030"/>
</dbReference>
<evidence type="ECO:0000313" key="5">
    <source>
        <dbReference type="Proteomes" id="UP000222542"/>
    </source>
</evidence>
<reference evidence="4 5" key="2">
    <citation type="journal article" date="2017" name="Genome Biol.">
        <title>New reference genome sequences of hot pepper reveal the massive evolution of plant disease-resistance genes by retroduplication.</title>
        <authorList>
            <person name="Kim S."/>
            <person name="Park J."/>
            <person name="Yeom S.I."/>
            <person name="Kim Y.M."/>
            <person name="Seo E."/>
            <person name="Kim K.T."/>
            <person name="Kim M.S."/>
            <person name="Lee J.M."/>
            <person name="Cheong K."/>
            <person name="Shin H.S."/>
            <person name="Kim S.B."/>
            <person name="Han K."/>
            <person name="Lee J."/>
            <person name="Park M."/>
            <person name="Lee H.A."/>
            <person name="Lee H.Y."/>
            <person name="Lee Y."/>
            <person name="Oh S."/>
            <person name="Lee J.H."/>
            <person name="Choi E."/>
            <person name="Choi E."/>
            <person name="Lee S.E."/>
            <person name="Jeon J."/>
            <person name="Kim H."/>
            <person name="Choi G."/>
            <person name="Song H."/>
            <person name="Lee J."/>
            <person name="Lee S.C."/>
            <person name="Kwon J.K."/>
            <person name="Lee H.Y."/>
            <person name="Koo N."/>
            <person name="Hong Y."/>
            <person name="Kim R.W."/>
            <person name="Kang W.H."/>
            <person name="Huh J.H."/>
            <person name="Kang B.C."/>
            <person name="Yang T.J."/>
            <person name="Lee Y.H."/>
            <person name="Bennetzen J.L."/>
            <person name="Choi D."/>
        </authorList>
    </citation>
    <scope>NUCLEOTIDE SEQUENCE [LARGE SCALE GENOMIC DNA]</scope>
    <source>
        <strain evidence="5">cv. CM334</strain>
    </source>
</reference>
<evidence type="ECO:0000256" key="2">
    <source>
        <dbReference type="ARBA" id="ARBA00022737"/>
    </source>
</evidence>
<dbReference type="InterPro" id="IPR050872">
    <property type="entry name" value="PPR_P_subfamily"/>
</dbReference>
<proteinExistence type="inferred from homology"/>
<accession>A0A2G2Z7J2</accession>
<keyword evidence="5" id="KW-1185">Reference proteome</keyword>
<dbReference type="PROSITE" id="PS51375">
    <property type="entry name" value="PPR"/>
    <property type="match status" value="3"/>
</dbReference>
<feature type="repeat" description="PPR" evidence="3">
    <location>
        <begin position="79"/>
        <end position="113"/>
    </location>
</feature>
<organism evidence="4 5">
    <name type="scientific">Capsicum annuum</name>
    <name type="common">Capsicum pepper</name>
    <dbReference type="NCBI Taxonomy" id="4072"/>
    <lineage>
        <taxon>Eukaryota</taxon>
        <taxon>Viridiplantae</taxon>
        <taxon>Streptophyta</taxon>
        <taxon>Embryophyta</taxon>
        <taxon>Tracheophyta</taxon>
        <taxon>Spermatophyta</taxon>
        <taxon>Magnoliopsida</taxon>
        <taxon>eudicotyledons</taxon>
        <taxon>Gunneridae</taxon>
        <taxon>Pentapetalae</taxon>
        <taxon>asterids</taxon>
        <taxon>lamiids</taxon>
        <taxon>Solanales</taxon>
        <taxon>Solanaceae</taxon>
        <taxon>Solanoideae</taxon>
        <taxon>Capsiceae</taxon>
        <taxon>Capsicum</taxon>
    </lineage>
</organism>
<keyword evidence="2" id="KW-0677">Repeat</keyword>
<comment type="caution">
    <text evidence="4">The sequence shown here is derived from an EMBL/GenBank/DDBJ whole genome shotgun (WGS) entry which is preliminary data.</text>
</comment>
<comment type="similarity">
    <text evidence="1">Belongs to the PPR family. P subfamily.</text>
</comment>
<sequence length="276" mass="31118">MLRVGATPDVCTHATLLDGYFKYGLVEEAMLLFNELARKREYNDIVFYSVVINGLCKNSKLDEAHAIFEKLCSIGLLLDVRTYTVMINGFCLEGLFDEVKGILRKMEDNGCPPNNATYNVIVQGFLRLRQESHRTGKIIQVTDIANFMTEEPLASVNHWQKLAHSSLSQFTTPSVQRLIHLCITIGASEPIASVASTLLHRCSLISRVLLLLQVKTAAIGSVKTVFETLQLGVLEGKNGGRRGRYTIQDGDMWRMGDGEEWPWWMWAWNKGNHAQR</sequence>
<dbReference type="PANTHER" id="PTHR46128">
    <property type="entry name" value="MITOCHONDRIAL GROUP I INTRON SPLICING FACTOR CCM1"/>
    <property type="match status" value="1"/>
</dbReference>
<feature type="repeat" description="PPR" evidence="3">
    <location>
        <begin position="44"/>
        <end position="78"/>
    </location>
</feature>
<dbReference type="EMBL" id="AYRZ02000006">
    <property type="protein sequence ID" value="PHT77978.1"/>
    <property type="molecule type" value="Genomic_DNA"/>
</dbReference>
<name>A0A2G2Z7J2_CAPAN</name>
<dbReference type="PANTHER" id="PTHR46128:SF358">
    <property type="entry name" value="TETRATRICOPEPTIDE REPEAT (TPR)-LIKE SUPERFAMILY PROTEIN"/>
    <property type="match status" value="1"/>
</dbReference>
<gene>
    <name evidence="4" type="ORF">T459_16030</name>
</gene>
<evidence type="ECO:0008006" key="6">
    <source>
        <dbReference type="Google" id="ProtNLM"/>
    </source>
</evidence>
<dbReference type="Gene3D" id="1.25.40.10">
    <property type="entry name" value="Tetratricopeptide repeat domain"/>
    <property type="match status" value="2"/>
</dbReference>
<reference evidence="4 5" key="1">
    <citation type="journal article" date="2014" name="Nat. Genet.">
        <title>Genome sequence of the hot pepper provides insights into the evolution of pungency in Capsicum species.</title>
        <authorList>
            <person name="Kim S."/>
            <person name="Park M."/>
            <person name="Yeom S.I."/>
            <person name="Kim Y.M."/>
            <person name="Lee J.M."/>
            <person name="Lee H.A."/>
            <person name="Seo E."/>
            <person name="Choi J."/>
            <person name="Cheong K."/>
            <person name="Kim K.T."/>
            <person name="Jung K."/>
            <person name="Lee G.W."/>
            <person name="Oh S.K."/>
            <person name="Bae C."/>
            <person name="Kim S.B."/>
            <person name="Lee H.Y."/>
            <person name="Kim S.Y."/>
            <person name="Kim M.S."/>
            <person name="Kang B.C."/>
            <person name="Jo Y.D."/>
            <person name="Yang H.B."/>
            <person name="Jeong H.J."/>
            <person name="Kang W.H."/>
            <person name="Kwon J.K."/>
            <person name="Shin C."/>
            <person name="Lim J.Y."/>
            <person name="Park J.H."/>
            <person name="Huh J.H."/>
            <person name="Kim J.S."/>
            <person name="Kim B.D."/>
            <person name="Cohen O."/>
            <person name="Paran I."/>
            <person name="Suh M.C."/>
            <person name="Lee S.B."/>
            <person name="Kim Y.K."/>
            <person name="Shin Y."/>
            <person name="Noh S.J."/>
            <person name="Park J."/>
            <person name="Seo Y.S."/>
            <person name="Kwon S.Y."/>
            <person name="Kim H.A."/>
            <person name="Park J.M."/>
            <person name="Kim H.J."/>
            <person name="Choi S.B."/>
            <person name="Bosland P.W."/>
            <person name="Reeves G."/>
            <person name="Jo S.H."/>
            <person name="Lee B.W."/>
            <person name="Cho H.T."/>
            <person name="Choi H.S."/>
            <person name="Lee M.S."/>
            <person name="Yu Y."/>
            <person name="Do Choi Y."/>
            <person name="Park B.S."/>
            <person name="van Deynze A."/>
            <person name="Ashrafi H."/>
            <person name="Hill T."/>
            <person name="Kim W.T."/>
            <person name="Pai H.S."/>
            <person name="Ahn H.K."/>
            <person name="Yeam I."/>
            <person name="Giovannoni J.J."/>
            <person name="Rose J.K."/>
            <person name="Sorensen I."/>
            <person name="Lee S.J."/>
            <person name="Kim R.W."/>
            <person name="Choi I.Y."/>
            <person name="Choi B.S."/>
            <person name="Lim J.S."/>
            <person name="Lee Y.H."/>
            <person name="Choi D."/>
        </authorList>
    </citation>
    <scope>NUCLEOTIDE SEQUENCE [LARGE SCALE GENOMIC DNA]</scope>
    <source>
        <strain evidence="5">cv. CM334</strain>
    </source>
</reference>
<protein>
    <recommendedName>
        <fullName evidence="6">Pentatricopeptide repeat-containing protein</fullName>
    </recommendedName>
</protein>
<dbReference type="Proteomes" id="UP000222542">
    <property type="component" value="Unassembled WGS sequence"/>
</dbReference>
<evidence type="ECO:0000256" key="1">
    <source>
        <dbReference type="ARBA" id="ARBA00007626"/>
    </source>
</evidence>
<dbReference type="InterPro" id="IPR011990">
    <property type="entry name" value="TPR-like_helical_dom_sf"/>
</dbReference>
<dbReference type="Pfam" id="PF13041">
    <property type="entry name" value="PPR_2"/>
    <property type="match status" value="1"/>
</dbReference>
<evidence type="ECO:0000256" key="3">
    <source>
        <dbReference type="PROSITE-ProRule" id="PRU00708"/>
    </source>
</evidence>
<dbReference type="Pfam" id="PF12854">
    <property type="entry name" value="PPR_1"/>
    <property type="match status" value="1"/>
</dbReference>
<evidence type="ECO:0000313" key="4">
    <source>
        <dbReference type="EMBL" id="PHT77978.1"/>
    </source>
</evidence>